<accession>A0A101S8J0</accession>
<name>A0A101S8J0_9ACTN</name>
<evidence type="ECO:0000256" key="1">
    <source>
        <dbReference type="SAM" id="Phobius"/>
    </source>
</evidence>
<feature type="transmembrane region" description="Helical" evidence="1">
    <location>
        <begin position="21"/>
        <end position="43"/>
    </location>
</feature>
<comment type="caution">
    <text evidence="2">The sequence shown here is derived from an EMBL/GenBank/DDBJ whole genome shotgun (WGS) entry which is preliminary data.</text>
</comment>
<protein>
    <submittedName>
        <fullName evidence="2">Uncharacterized protein</fullName>
    </submittedName>
</protein>
<keyword evidence="1" id="KW-0472">Membrane</keyword>
<dbReference type="AlphaFoldDB" id="A0A101S8J0"/>
<organism evidence="2 3">
    <name type="scientific">Streptomyces canus</name>
    <dbReference type="NCBI Taxonomy" id="58343"/>
    <lineage>
        <taxon>Bacteria</taxon>
        <taxon>Bacillati</taxon>
        <taxon>Actinomycetota</taxon>
        <taxon>Actinomycetes</taxon>
        <taxon>Kitasatosporales</taxon>
        <taxon>Streptomycetaceae</taxon>
        <taxon>Streptomyces</taxon>
        <taxon>Streptomyces aurantiacus group</taxon>
    </lineage>
</organism>
<sequence length="134" mass="13428">METTRHTPETTRNDTGTARSPAVVATLSALLLLAASIAGQIAAGADYPSVPPGLVIPLVVAGLVAWRTNRWTTGLALGVGLFIGTGAILTPNTGDHLSSGDNALIASTAAELVALATLVIAGAAATLPRKGTRH</sequence>
<reference evidence="2 3" key="1">
    <citation type="submission" date="2015-10" db="EMBL/GenBank/DDBJ databases">
        <title>Draft genome sequence of Streptomyces canus DSM 40017, type strain for the species Streptomyces canus.</title>
        <authorList>
            <person name="Ruckert C."/>
            <person name="Winkler A."/>
            <person name="Kalinowski J."/>
            <person name="Kampfer P."/>
            <person name="Glaeser S."/>
        </authorList>
    </citation>
    <scope>NUCLEOTIDE SEQUENCE [LARGE SCALE GENOMIC DNA]</scope>
    <source>
        <strain evidence="2 3">DSM 40017</strain>
    </source>
</reference>
<evidence type="ECO:0000313" key="3">
    <source>
        <dbReference type="Proteomes" id="UP000053669"/>
    </source>
</evidence>
<feature type="transmembrane region" description="Helical" evidence="1">
    <location>
        <begin position="73"/>
        <end position="91"/>
    </location>
</feature>
<proteinExistence type="predicted"/>
<evidence type="ECO:0000313" key="2">
    <source>
        <dbReference type="EMBL" id="KUN69288.1"/>
    </source>
</evidence>
<dbReference type="RefSeq" id="WP_059207272.1">
    <property type="nucleotide sequence ID" value="NZ_KQ948661.1"/>
</dbReference>
<keyword evidence="1" id="KW-0812">Transmembrane</keyword>
<gene>
    <name evidence="2" type="ORF">AQJ46_22430</name>
</gene>
<dbReference type="Proteomes" id="UP000053669">
    <property type="component" value="Unassembled WGS sequence"/>
</dbReference>
<feature type="transmembrane region" description="Helical" evidence="1">
    <location>
        <begin position="103"/>
        <end position="127"/>
    </location>
</feature>
<dbReference type="EMBL" id="LMWU01000019">
    <property type="protein sequence ID" value="KUN69288.1"/>
    <property type="molecule type" value="Genomic_DNA"/>
</dbReference>
<keyword evidence="1" id="KW-1133">Transmembrane helix</keyword>
<feature type="transmembrane region" description="Helical" evidence="1">
    <location>
        <begin position="49"/>
        <end position="66"/>
    </location>
</feature>